<dbReference type="PRINTS" id="PR00019">
    <property type="entry name" value="LEURICHRPT"/>
</dbReference>
<dbReference type="Proteomes" id="UP000824890">
    <property type="component" value="Unassembled WGS sequence"/>
</dbReference>
<feature type="region of interest" description="Disordered" evidence="10">
    <location>
        <begin position="1932"/>
        <end position="1959"/>
    </location>
</feature>
<feature type="domain" description="Leucine-rich repeat-containing N-terminal plant-type" evidence="12">
    <location>
        <begin position="2036"/>
        <end position="2077"/>
    </location>
</feature>
<evidence type="ECO:0000256" key="6">
    <source>
        <dbReference type="ARBA" id="ARBA00022989"/>
    </source>
</evidence>
<dbReference type="Gene3D" id="3.80.10.10">
    <property type="entry name" value="Ribonuclease Inhibitor"/>
    <property type="match status" value="13"/>
</dbReference>
<evidence type="ECO:0000313" key="14">
    <source>
        <dbReference type="Proteomes" id="UP000824890"/>
    </source>
</evidence>
<dbReference type="Pfam" id="PF00560">
    <property type="entry name" value="LRR_1"/>
    <property type="match status" value="13"/>
</dbReference>
<evidence type="ECO:0000256" key="8">
    <source>
        <dbReference type="ARBA" id="ARBA00023170"/>
    </source>
</evidence>
<evidence type="ECO:0000256" key="10">
    <source>
        <dbReference type="SAM" id="MobiDB-lite"/>
    </source>
</evidence>
<comment type="caution">
    <text evidence="13">The sequence shown here is derived from an EMBL/GenBank/DDBJ whole genome shotgun (WGS) entry which is preliminary data.</text>
</comment>
<dbReference type="SUPFAM" id="SSF52058">
    <property type="entry name" value="L domain-like"/>
    <property type="match status" value="7"/>
</dbReference>
<keyword evidence="6 11" id="KW-1133">Transmembrane helix</keyword>
<dbReference type="InterPro" id="IPR001611">
    <property type="entry name" value="Leu-rich_rpt"/>
</dbReference>
<keyword evidence="4 11" id="KW-0812">Transmembrane</keyword>
<dbReference type="SMART" id="SM00369">
    <property type="entry name" value="LRR_TYP"/>
    <property type="match status" value="30"/>
</dbReference>
<evidence type="ECO:0000256" key="2">
    <source>
        <dbReference type="ARBA" id="ARBA00009592"/>
    </source>
</evidence>
<dbReference type="Pfam" id="PF13855">
    <property type="entry name" value="LRR_8"/>
    <property type="match status" value="4"/>
</dbReference>
<dbReference type="Pfam" id="PF08263">
    <property type="entry name" value="LRRNT_2"/>
    <property type="match status" value="4"/>
</dbReference>
<evidence type="ECO:0000256" key="3">
    <source>
        <dbReference type="ARBA" id="ARBA00022614"/>
    </source>
</evidence>
<feature type="transmembrane region" description="Helical" evidence="11">
    <location>
        <begin position="3007"/>
        <end position="3029"/>
    </location>
</feature>
<keyword evidence="9" id="KW-0325">Glycoprotein</keyword>
<feature type="compositionally biased region" description="Basic and acidic residues" evidence="10">
    <location>
        <begin position="947"/>
        <end position="958"/>
    </location>
</feature>
<keyword evidence="14" id="KW-1185">Reference proteome</keyword>
<proteinExistence type="inferred from homology"/>
<dbReference type="PROSITE" id="PS51450">
    <property type="entry name" value="LRR"/>
    <property type="match status" value="9"/>
</dbReference>
<name>A0ABQ8C9T9_BRANA</name>
<evidence type="ECO:0000256" key="9">
    <source>
        <dbReference type="ARBA" id="ARBA00023180"/>
    </source>
</evidence>
<keyword evidence="8" id="KW-0675">Receptor</keyword>
<evidence type="ECO:0000256" key="5">
    <source>
        <dbReference type="ARBA" id="ARBA00022737"/>
    </source>
</evidence>
<feature type="domain" description="Leucine-rich repeat-containing N-terminal plant-type" evidence="12">
    <location>
        <begin position="2130"/>
        <end position="2175"/>
    </location>
</feature>
<evidence type="ECO:0000256" key="1">
    <source>
        <dbReference type="ARBA" id="ARBA00004251"/>
    </source>
</evidence>
<dbReference type="SMART" id="SM00364">
    <property type="entry name" value="LRR_BAC"/>
    <property type="match status" value="12"/>
</dbReference>
<evidence type="ECO:0000259" key="12">
    <source>
        <dbReference type="Pfam" id="PF08263"/>
    </source>
</evidence>
<feature type="region of interest" description="Disordered" evidence="10">
    <location>
        <begin position="946"/>
        <end position="969"/>
    </location>
</feature>
<feature type="domain" description="Leucine-rich repeat-containing N-terminal plant-type" evidence="12">
    <location>
        <begin position="41"/>
        <end position="84"/>
    </location>
</feature>
<dbReference type="PANTHER" id="PTHR48062:SF63">
    <property type="entry name" value="RECEPTOR-LIKE PROTEIN 1"/>
    <property type="match status" value="1"/>
</dbReference>
<evidence type="ECO:0000256" key="4">
    <source>
        <dbReference type="ARBA" id="ARBA00022692"/>
    </source>
</evidence>
<gene>
    <name evidence="13" type="ORF">HID58_036843</name>
</gene>
<sequence length="3056" mass="345269">MRTNERRWWWVKEKKQIALVFITMTMMLQFQMKGTVGCLETERMGLLQLKSYLKNLLDAGEEDSILKSWTRNGDCCIWERVKCSDAIGGHVVDLSLGRLIPVAFESETRSLNLTLLHSFTQLQSLNLSWNWFTGLSDHVHGYKSFGRLEKLITIDFSHNMFDNSVVPFLSAATSLRTLYLESNYMEGVFPPQGLASFRELEVVDLSFNGVNDSEASHRYSKGKLKTLDLTYNLFSDFSQLKGLENLQELAVLKLRGNRFNHTLSTHALKDLKKLQELDLSDNQFTNLDGGLGYSGICRLMNLRELDLSSNALTNLPYCLANLTHLRTLDLSNNQLNGNLSSFVFGLPSELEYLSLLNNNFNGSFLLNSLANQTRITVFKLSSTVSTIQVQTESSWAASFQLKILHLSNCSLGSNMLGFLLQQHDLCFVDLSYNNLTGTFPAWLLKNNTHLQTILLSGNSFTKLQLPTLVHGLQVLDISSNMIFGSVQEDIGIVFPKLRYMNFSSNHFQGTIPSSIGEMKSLQVLDMSSNGLHGQLPKPFLVGCYSLKVLKLSNNQLQGGIFPNHANLTGLVGLYLDGNSFTGSLEMGLLKSKKLTLLDISDNMLSGMLPFWIGRMSSLAYLYMSGNQLKGPFLFQLQSRWLEVMDISHNSFSGPIPKNVNFPSLRELRLQNNEFTGSVPGNIFNAAALEVLDLRNNNFSGIVLNTVDEASKLRVLLLRNNSFQTHISEKICQLSEVGLLDLSHNRFKGVIPSCFANMSFGAEGYERVTSLVAVFDLSYITFLRNCQYASHLNLDDSVRNGYQAKPATIVDFLTKRRYEAYQGDILRYMHGLDLSSNELSGSIPDEIGDLQNIRSLNLSSNRLRGSIPDSISKLKGLESLDVSNNKLSGSIPPLLADLNSLGYFDVSFNNFSGEIPFKGHLVTFDVTSYRGNPLLCGLPTNRSCNLKRVTEPSESKRDNEEEEEEVGDGVMDMTHAGPVNGFIVLISWFIIFNASWMDSSANDSVGQPKFVYHRKKMIMRANERYWWWVKEKNQMALVLFMIVTLMLQLQMKGCVGCLETERMGLLQLKSYLKNGFEVEEEGMMKSWSHDDPSSDCCHWKRVKCSDATGGRVVHLSLHRLTPANNEFKNQSLNLSFFHSFPRLQSLDFSFNEFRDLFDPINGHKSFQKLEKLRTLDFYYNRLNNSVFTFLSEARSLRTLNVSHNLLDGVSPPNVSIMTKLKTLDLSYNELSDASQIKVLKDMPMLQELDLSDNRFTDLDRLGAVLPSSLHVLNLAYNQLSSTPKGYLEICALMNLRELDLSSNALTNTPYCLGNLSRLQTLDLSENQISGELSSFVSGLPSALEYLSLLDNDFNSSFWFSSLANHTRLEVFMLSSKLGMIQAQAETSWLPTFQLKMLKLKNFNLGSTIPSFLVHQNDLRSIYITYSQLKGAFPDWLVQNNTRLEAIRLNNNLLTELRLPSRLVHGLQFLDVACNMIYDSLPEDIGIVFPHLKFMNFSSNHNNGTIPSSMGEMKSLEFLDMSSNRLYGQLPTTFLHGCHSLIALKLSNNHLQGEVFPRHANLTSLDLLFLDGNNFDGSLGKGLLNSKRLAVLDISDNSFSGALPYWIGKISYLSHLLMRGNKLKGQVPHQLQNLHLDVLDMSNNSFSGSIPRNLNVSSLTEVRLHSNEFIGSVPSYLFKAKVLQVLDLRHNSLSGMFLNTTIGNTSKLGVLLLGNNSFQTHIPGKICQLSKVGLLDLSHNKFKGAIPSCFGNMSFGAQTNNAIISPYHYGNVFSSFQSWHYPSALHFLDTEVELGLQPTPGTTVNFVSKSRYETYQGDILRYMYGLDLSSNQLSGEIPVEVWDLKNIRSLNFSSNLLIGSIPDSISKLENLESLDLSNNKLHGNIPPQLADLNSLGVFNISYNNLSGEIPFKGHLMTFDEKSYRGNPHLCGRPTNKSCNLEGATEPSASKRAKEEEEEGDDVMDMTHAGHVNGFIVLISWFIIFNASRMALSATETMGHPKKNFLKKMRTNKRRWWWVFITMTMMLQFQMKGTVGCLETERAGLLQLKSYLKNLLDAGEEDSILKSWTRDGDCCIWERVKLCVPQEKIIIMRKYERYWWWVKEKKQMALVLFMIVSLMLQLQMKGCVGCLETERMGLLQLKSYLKNDFEVEEESMMKSWSHEDPSSDCCQWERVKCSDATGGHVVHLSLDSLERNYELKDHSLNLSLFHSFPRLLSLDFSFSRFSDLFDPINGHKSFQRLEKLRTLDFYRNNLNNSVFTFLSEARSLRTLNISYNLLDGVFPPNGLENLVELEVLSLAGNTFNHVKSIQGAVLPSSLHALNLAYNQISSAPKGYLEICALMNLRELNLRSNALTNLPYCLGNLSSIRTLDLSENQMNGDLSSFVSDLPSTLEYLSLFDNDFNGSFWFSSLANHTRLTVFKLSSNLGMIQAQAESSWLPPFQLKILKLKNFNLGSTIPSFLAHQHDLRFIHISYSQLKGPFPGWLVQNNTRLEAIRLNNNLLTELRLPRLVHGLRFLDVSCNRIYDSIPEDIGIVFPHLTFMNFSSNHNNGTIPFSMGEMESLIILDMSSNRLYGQLPETFLRGCYSLSVLKLSNNQLQGKVFPRHANLTLLEWLFLDGNRFDGRLEKGLLNSKFLELLEISDNMFSGTLPYWIGEISYLSYLYLRGNKLEGQVPHQRQNLQLEVLDMSNNRFSGSIPRNLNVIFLGELRLHSNEFIGSVPSYLFKAKGLEVLDLQHNRLSGMILNTTIGKTSKLGVLLLGNNSFQTQIPEKICQLINVGLLDLSHNKFKGAIPSCFGNMSFGAQTYDRTFSPYTGRGLQFLQIWSYKSALGDLVDAELEDDFQSTPEATVNFFSKSRYETYQGDILRDMFGLDLSSNQLSGEIPVELWDLKYIISLNFSSNQLIGSIPDSISNLKNLESLDLSNNKLHGNIPPQLADLNSLGVFNISYNDLSGEIPFKAHLMTFDEKSYRGNPHLCGRPTNKSCNLERASVSNRAKEEEEGDGVIDMVWFYWTCGAVYISTWLALFAFLCIDSRWSSEWFYHVDLVVHHLQRFKDGCN</sequence>
<evidence type="ECO:0000256" key="7">
    <source>
        <dbReference type="ARBA" id="ARBA00023136"/>
    </source>
</evidence>
<dbReference type="SUPFAM" id="SSF52047">
    <property type="entry name" value="RNI-like"/>
    <property type="match status" value="2"/>
</dbReference>
<dbReference type="SMART" id="SM00365">
    <property type="entry name" value="LRR_SD22"/>
    <property type="match status" value="13"/>
</dbReference>
<evidence type="ECO:0000313" key="13">
    <source>
        <dbReference type="EMBL" id="KAH0913522.1"/>
    </source>
</evidence>
<dbReference type="PANTHER" id="PTHR48062">
    <property type="entry name" value="RECEPTOR-LIKE PROTEIN 14"/>
    <property type="match status" value="1"/>
</dbReference>
<protein>
    <recommendedName>
        <fullName evidence="12">Leucine-rich repeat-containing N-terminal plant-type domain-containing protein</fullName>
    </recommendedName>
</protein>
<dbReference type="Pfam" id="PF12799">
    <property type="entry name" value="LRR_4"/>
    <property type="match status" value="1"/>
</dbReference>
<comment type="similarity">
    <text evidence="2">Belongs to the RLP family.</text>
</comment>
<dbReference type="InterPro" id="IPR025875">
    <property type="entry name" value="Leu-rich_rpt_4"/>
</dbReference>
<keyword evidence="7 11" id="KW-0472">Membrane</keyword>
<comment type="subcellular location">
    <subcellularLocation>
        <location evidence="1">Cell membrane</location>
        <topology evidence="1">Single-pass type I membrane protein</topology>
    </subcellularLocation>
</comment>
<evidence type="ECO:0000256" key="11">
    <source>
        <dbReference type="SAM" id="Phobius"/>
    </source>
</evidence>
<dbReference type="InterPro" id="IPR032675">
    <property type="entry name" value="LRR_dom_sf"/>
</dbReference>
<dbReference type="SMART" id="SM00368">
    <property type="entry name" value="LRR_RI"/>
    <property type="match status" value="13"/>
</dbReference>
<dbReference type="InterPro" id="IPR051502">
    <property type="entry name" value="RLP_Defense_Trigger"/>
</dbReference>
<keyword evidence="5" id="KW-0677">Repeat</keyword>
<accession>A0ABQ8C9T9</accession>
<keyword evidence="3" id="KW-0433">Leucine-rich repeat</keyword>
<reference evidence="13 14" key="1">
    <citation type="submission" date="2021-05" db="EMBL/GenBank/DDBJ databases">
        <title>Genome Assembly of Synthetic Allotetraploid Brassica napus Reveals Homoeologous Exchanges between Subgenomes.</title>
        <authorList>
            <person name="Davis J.T."/>
        </authorList>
    </citation>
    <scope>NUCLEOTIDE SEQUENCE [LARGE SCALE GENOMIC DNA]</scope>
    <source>
        <strain evidence="14">cv. Da-Ae</strain>
        <tissue evidence="13">Seedling</tissue>
    </source>
</reference>
<dbReference type="EMBL" id="JAGKQM010000009">
    <property type="protein sequence ID" value="KAH0913522.1"/>
    <property type="molecule type" value="Genomic_DNA"/>
</dbReference>
<organism evidence="13 14">
    <name type="scientific">Brassica napus</name>
    <name type="common">Rape</name>
    <dbReference type="NCBI Taxonomy" id="3708"/>
    <lineage>
        <taxon>Eukaryota</taxon>
        <taxon>Viridiplantae</taxon>
        <taxon>Streptophyta</taxon>
        <taxon>Embryophyta</taxon>
        <taxon>Tracheophyta</taxon>
        <taxon>Spermatophyta</taxon>
        <taxon>Magnoliopsida</taxon>
        <taxon>eudicotyledons</taxon>
        <taxon>Gunneridae</taxon>
        <taxon>Pentapetalae</taxon>
        <taxon>rosids</taxon>
        <taxon>malvids</taxon>
        <taxon>Brassicales</taxon>
        <taxon>Brassicaceae</taxon>
        <taxon>Brassiceae</taxon>
        <taxon>Brassica</taxon>
    </lineage>
</organism>
<dbReference type="InterPro" id="IPR013210">
    <property type="entry name" value="LRR_N_plant-typ"/>
</dbReference>
<dbReference type="InterPro" id="IPR003591">
    <property type="entry name" value="Leu-rich_rpt_typical-subtyp"/>
</dbReference>
<feature type="domain" description="Leucine-rich repeat-containing N-terminal plant-type" evidence="12">
    <location>
        <begin position="1059"/>
        <end position="1104"/>
    </location>
</feature>